<feature type="chain" id="PRO_5046323034" evidence="1">
    <location>
        <begin position="24"/>
        <end position="295"/>
    </location>
</feature>
<keyword evidence="1" id="KW-0732">Signal</keyword>
<proteinExistence type="predicted"/>
<keyword evidence="4" id="KW-1185">Reference proteome</keyword>
<dbReference type="Proteomes" id="UP001597508">
    <property type="component" value="Unassembled WGS sequence"/>
</dbReference>
<dbReference type="InterPro" id="IPR046235">
    <property type="entry name" value="DUF6268"/>
</dbReference>
<evidence type="ECO:0000259" key="2">
    <source>
        <dbReference type="Pfam" id="PF19783"/>
    </source>
</evidence>
<feature type="domain" description="DUF6268" evidence="2">
    <location>
        <begin position="37"/>
        <end position="283"/>
    </location>
</feature>
<feature type="signal peptide" evidence="1">
    <location>
        <begin position="1"/>
        <end position="23"/>
    </location>
</feature>
<dbReference type="Pfam" id="PF19783">
    <property type="entry name" value="DUF6268"/>
    <property type="match status" value="1"/>
</dbReference>
<evidence type="ECO:0000313" key="4">
    <source>
        <dbReference type="Proteomes" id="UP001597508"/>
    </source>
</evidence>
<name>A0ABW5LWC7_9FLAO</name>
<sequence>MKIQQRTKIAFFLAVMNSCLLLAQQQDDITTEASYTLEGDSDVDQINYKIHAKLFSKMRKNYKAIFSTKLIAERSDVSYNVPILQENELDQFYNLGIELTYVRIINQKWNAVGVFRPQLSSNFASGITSDDFNPNLVVIFNYSSKPDRRLSFGTTYLSNSPIGIPILPYINYWQKLSDKAEMNLGLYESSYSYKVFKETTLTAFFGFEGFNYNISNNLNVGNRVAESVNYVEVRSGIRVKQKLSEGIHFNVHTGYTLSRNFDFVDDSQDEVIGFDMKNNLSIAAGLIINFGTKKQ</sequence>
<reference evidence="4" key="1">
    <citation type="journal article" date="2019" name="Int. J. Syst. Evol. Microbiol.">
        <title>The Global Catalogue of Microorganisms (GCM) 10K type strain sequencing project: providing services to taxonomists for standard genome sequencing and annotation.</title>
        <authorList>
            <consortium name="The Broad Institute Genomics Platform"/>
            <consortium name="The Broad Institute Genome Sequencing Center for Infectious Disease"/>
            <person name="Wu L."/>
            <person name="Ma J."/>
        </authorList>
    </citation>
    <scope>NUCLEOTIDE SEQUENCE [LARGE SCALE GENOMIC DNA]</scope>
    <source>
        <strain evidence="4">KCTC 52127</strain>
    </source>
</reference>
<evidence type="ECO:0000313" key="3">
    <source>
        <dbReference type="EMBL" id="MFD2567637.1"/>
    </source>
</evidence>
<organism evidence="3 4">
    <name type="scientific">Pseudotenacibaculum haliotis</name>
    <dbReference type="NCBI Taxonomy" id="1862138"/>
    <lineage>
        <taxon>Bacteria</taxon>
        <taxon>Pseudomonadati</taxon>
        <taxon>Bacteroidota</taxon>
        <taxon>Flavobacteriia</taxon>
        <taxon>Flavobacteriales</taxon>
        <taxon>Flavobacteriaceae</taxon>
        <taxon>Pseudotenacibaculum</taxon>
    </lineage>
</organism>
<evidence type="ECO:0000256" key="1">
    <source>
        <dbReference type="SAM" id="SignalP"/>
    </source>
</evidence>
<dbReference type="EMBL" id="JBHULH010000004">
    <property type="protein sequence ID" value="MFD2567637.1"/>
    <property type="molecule type" value="Genomic_DNA"/>
</dbReference>
<gene>
    <name evidence="3" type="ORF">ACFSRZ_09655</name>
</gene>
<comment type="caution">
    <text evidence="3">The sequence shown here is derived from an EMBL/GenBank/DDBJ whole genome shotgun (WGS) entry which is preliminary data.</text>
</comment>
<protein>
    <submittedName>
        <fullName evidence="3">DUF6268 family outer membrane beta-barrel protein</fullName>
    </submittedName>
</protein>
<accession>A0ABW5LWC7</accession>